<evidence type="ECO:0000313" key="3">
    <source>
        <dbReference type="EMBL" id="UUM30266.1"/>
    </source>
</evidence>
<sequence>MHLFGEKKIIADHGHQELIGLEQQERLVDAFCKFVWSDKWSEQSKALHFMPTILLYGPPGTGKTTLLSNLAAELEANSSKYYRESLDLLVNKDLGETSKAIKSLFDELKEQASCGKKVFLQIDDVDSLLSSRYLSNESSGVRRGVNTFLSQLDELLLESYDFMPIIAATTNMLSHLDSAVKRRFSLKVEVNPVLNAKEIEALISPMLDIISKELTIDFQEVESLVHENTLTPNDLILVMQRFFLQDLIGNRFCEKDVLEGLRSTESSSSTFEQQRKSFSSLNKED</sequence>
<keyword evidence="4" id="KW-1185">Reference proteome</keyword>
<dbReference type="EMBL" id="CP102096">
    <property type="protein sequence ID" value="UUM30266.1"/>
    <property type="molecule type" value="Genomic_DNA"/>
</dbReference>
<dbReference type="RefSeq" id="WP_257084044.1">
    <property type="nucleotide sequence ID" value="NZ_CP102096.1"/>
</dbReference>
<dbReference type="InterPro" id="IPR003593">
    <property type="entry name" value="AAA+_ATPase"/>
</dbReference>
<dbReference type="PANTHER" id="PTHR23074:SF83">
    <property type="entry name" value="VACUOLAR PROTEIN SORTING-ASSOCIATED PROTEIN 4A"/>
    <property type="match status" value="1"/>
</dbReference>
<reference evidence="3" key="1">
    <citation type="submission" date="2022-07" db="EMBL/GenBank/DDBJ databases">
        <title>Complete genome of Vibrio japonicus strain JCM 31412T and phylogenomic assessment of the Nereis clade of the genus Vibrio.</title>
        <authorList>
            <person name="Shlafstein M.D."/>
            <person name="Emsley S.A."/>
            <person name="Ushijima B."/>
            <person name="Videau P."/>
            <person name="Saw J.H."/>
        </authorList>
    </citation>
    <scope>NUCLEOTIDE SEQUENCE</scope>
    <source>
        <strain evidence="3">JCM 31412</strain>
    </source>
</reference>
<evidence type="ECO:0000313" key="4">
    <source>
        <dbReference type="Proteomes" id="UP001058602"/>
    </source>
</evidence>
<feature type="compositionally biased region" description="Polar residues" evidence="1">
    <location>
        <begin position="276"/>
        <end position="285"/>
    </location>
</feature>
<dbReference type="SUPFAM" id="SSF52540">
    <property type="entry name" value="P-loop containing nucleoside triphosphate hydrolases"/>
    <property type="match status" value="1"/>
</dbReference>
<dbReference type="PANTHER" id="PTHR23074">
    <property type="entry name" value="AAA DOMAIN-CONTAINING"/>
    <property type="match status" value="1"/>
</dbReference>
<feature type="domain" description="AAA+ ATPase" evidence="2">
    <location>
        <begin position="49"/>
        <end position="194"/>
    </location>
</feature>
<accession>A0ABY5LFP6</accession>
<dbReference type="InterPro" id="IPR050304">
    <property type="entry name" value="MT-severing_AAA_ATPase"/>
</dbReference>
<organism evidence="3 4">
    <name type="scientific">Vibrio japonicus</name>
    <dbReference type="NCBI Taxonomy" id="1824638"/>
    <lineage>
        <taxon>Bacteria</taxon>
        <taxon>Pseudomonadati</taxon>
        <taxon>Pseudomonadota</taxon>
        <taxon>Gammaproteobacteria</taxon>
        <taxon>Vibrionales</taxon>
        <taxon>Vibrionaceae</taxon>
        <taxon>Vibrio</taxon>
    </lineage>
</organism>
<dbReference type="Proteomes" id="UP001058602">
    <property type="component" value="Chromosome 1"/>
</dbReference>
<dbReference type="InterPro" id="IPR003959">
    <property type="entry name" value="ATPase_AAA_core"/>
</dbReference>
<evidence type="ECO:0000256" key="1">
    <source>
        <dbReference type="SAM" id="MobiDB-lite"/>
    </source>
</evidence>
<name>A0ABY5LFP6_9VIBR</name>
<protein>
    <submittedName>
        <fullName evidence="3">AAA family ATPase</fullName>
    </submittedName>
</protein>
<dbReference type="Gene3D" id="3.40.50.300">
    <property type="entry name" value="P-loop containing nucleotide triphosphate hydrolases"/>
    <property type="match status" value="1"/>
</dbReference>
<gene>
    <name evidence="3" type="ORF">NP165_11240</name>
</gene>
<evidence type="ECO:0000259" key="2">
    <source>
        <dbReference type="SMART" id="SM00382"/>
    </source>
</evidence>
<dbReference type="Pfam" id="PF00004">
    <property type="entry name" value="AAA"/>
    <property type="match status" value="1"/>
</dbReference>
<dbReference type="InterPro" id="IPR027417">
    <property type="entry name" value="P-loop_NTPase"/>
</dbReference>
<dbReference type="SMART" id="SM00382">
    <property type="entry name" value="AAA"/>
    <property type="match status" value="1"/>
</dbReference>
<dbReference type="CDD" id="cd19481">
    <property type="entry name" value="RecA-like_protease"/>
    <property type="match status" value="1"/>
</dbReference>
<proteinExistence type="predicted"/>
<feature type="region of interest" description="Disordered" evidence="1">
    <location>
        <begin position="266"/>
        <end position="285"/>
    </location>
</feature>